<reference evidence="2" key="2">
    <citation type="submission" date="2023-06" db="EMBL/GenBank/DDBJ databases">
        <authorList>
            <consortium name="Lawrence Berkeley National Laboratory"/>
            <person name="Haridas S."/>
            <person name="Hensen N."/>
            <person name="Bonometti L."/>
            <person name="Westerberg I."/>
            <person name="Brannstrom I.O."/>
            <person name="Guillou S."/>
            <person name="Cros-Aarteil S."/>
            <person name="Calhoun S."/>
            <person name="Kuo A."/>
            <person name="Mondo S."/>
            <person name="Pangilinan J."/>
            <person name="Riley R."/>
            <person name="Labutti K."/>
            <person name="Andreopoulos B."/>
            <person name="Lipzen A."/>
            <person name="Chen C."/>
            <person name="Yanf M."/>
            <person name="Daum C."/>
            <person name="Ng V."/>
            <person name="Clum A."/>
            <person name="Steindorff A."/>
            <person name="Ohm R."/>
            <person name="Martin F."/>
            <person name="Silar P."/>
            <person name="Natvig D."/>
            <person name="Lalanne C."/>
            <person name="Gautier V."/>
            <person name="Ament-Velasquez S.L."/>
            <person name="Kruys A."/>
            <person name="Hutchinson M.I."/>
            <person name="Powell A.J."/>
            <person name="Barry K."/>
            <person name="Miller A.N."/>
            <person name="Grigoriev I.V."/>
            <person name="Debuchy R."/>
            <person name="Gladieux P."/>
            <person name="Thoren M.H."/>
            <person name="Johannesson H."/>
        </authorList>
    </citation>
    <scope>NUCLEOTIDE SEQUENCE</scope>
    <source>
        <strain evidence="2">SMH4131-1</strain>
    </source>
</reference>
<accession>A0AAE0MHF7</accession>
<name>A0AAE0MHF7_9PEZI</name>
<reference evidence="2" key="1">
    <citation type="journal article" date="2023" name="Mol. Phylogenet. Evol.">
        <title>Genome-scale phylogeny and comparative genomics of the fungal order Sordariales.</title>
        <authorList>
            <person name="Hensen N."/>
            <person name="Bonometti L."/>
            <person name="Westerberg I."/>
            <person name="Brannstrom I.O."/>
            <person name="Guillou S."/>
            <person name="Cros-Aarteil S."/>
            <person name="Calhoun S."/>
            <person name="Haridas S."/>
            <person name="Kuo A."/>
            <person name="Mondo S."/>
            <person name="Pangilinan J."/>
            <person name="Riley R."/>
            <person name="LaButti K."/>
            <person name="Andreopoulos B."/>
            <person name="Lipzen A."/>
            <person name="Chen C."/>
            <person name="Yan M."/>
            <person name="Daum C."/>
            <person name="Ng V."/>
            <person name="Clum A."/>
            <person name="Steindorff A."/>
            <person name="Ohm R.A."/>
            <person name="Martin F."/>
            <person name="Silar P."/>
            <person name="Natvig D.O."/>
            <person name="Lalanne C."/>
            <person name="Gautier V."/>
            <person name="Ament-Velasquez S.L."/>
            <person name="Kruys A."/>
            <person name="Hutchinson M.I."/>
            <person name="Powell A.J."/>
            <person name="Barry K."/>
            <person name="Miller A.N."/>
            <person name="Grigoriev I.V."/>
            <person name="Debuchy R."/>
            <person name="Gladieux P."/>
            <person name="Hiltunen Thoren M."/>
            <person name="Johannesson H."/>
        </authorList>
    </citation>
    <scope>NUCLEOTIDE SEQUENCE</scope>
    <source>
        <strain evidence="2">SMH4131-1</strain>
    </source>
</reference>
<feature type="region of interest" description="Disordered" evidence="1">
    <location>
        <begin position="1"/>
        <end position="99"/>
    </location>
</feature>
<gene>
    <name evidence="2" type="ORF">B0T19DRAFT_110992</name>
</gene>
<proteinExistence type="predicted"/>
<evidence type="ECO:0000313" key="2">
    <source>
        <dbReference type="EMBL" id="KAK3332761.1"/>
    </source>
</evidence>
<evidence type="ECO:0000313" key="3">
    <source>
        <dbReference type="Proteomes" id="UP001286456"/>
    </source>
</evidence>
<dbReference type="EMBL" id="JAUEPO010000002">
    <property type="protein sequence ID" value="KAK3332761.1"/>
    <property type="molecule type" value="Genomic_DNA"/>
</dbReference>
<evidence type="ECO:0000256" key="1">
    <source>
        <dbReference type="SAM" id="MobiDB-lite"/>
    </source>
</evidence>
<protein>
    <submittedName>
        <fullName evidence="2">Uncharacterized protein</fullName>
    </submittedName>
</protein>
<keyword evidence="3" id="KW-1185">Reference proteome</keyword>
<organism evidence="2 3">
    <name type="scientific">Cercophora scortea</name>
    <dbReference type="NCBI Taxonomy" id="314031"/>
    <lineage>
        <taxon>Eukaryota</taxon>
        <taxon>Fungi</taxon>
        <taxon>Dikarya</taxon>
        <taxon>Ascomycota</taxon>
        <taxon>Pezizomycotina</taxon>
        <taxon>Sordariomycetes</taxon>
        <taxon>Sordariomycetidae</taxon>
        <taxon>Sordariales</taxon>
        <taxon>Lasiosphaeriaceae</taxon>
        <taxon>Cercophora</taxon>
    </lineage>
</organism>
<dbReference type="AlphaFoldDB" id="A0AAE0MHF7"/>
<dbReference type="Proteomes" id="UP001286456">
    <property type="component" value="Unassembled WGS sequence"/>
</dbReference>
<comment type="caution">
    <text evidence="2">The sequence shown here is derived from an EMBL/GenBank/DDBJ whole genome shotgun (WGS) entry which is preliminary data.</text>
</comment>
<sequence>MPGSKNFELASIFGSPAKRRAAAQPGIKWRPSHFPSFPAYRPPSPEPVALDTQHHPLATTQPPEVQGRGAGVQAPEPFQEPCRECPRRQTPGLNGEGKG</sequence>